<accession>A0A2A3E6X0</accession>
<evidence type="ECO:0000313" key="4">
    <source>
        <dbReference type="Proteomes" id="UP000242457"/>
    </source>
</evidence>
<feature type="domain" description="HIT-type" evidence="2">
    <location>
        <begin position="5"/>
        <end position="38"/>
    </location>
</feature>
<dbReference type="SUPFAM" id="SSF144232">
    <property type="entry name" value="HIT/MYND zinc finger-like"/>
    <property type="match status" value="1"/>
</dbReference>
<gene>
    <name evidence="3" type="ORF">APICC_00876</name>
</gene>
<dbReference type="InterPro" id="IPR048371">
    <property type="entry name" value="ZNHIT3_C"/>
</dbReference>
<dbReference type="Pfam" id="PF21373">
    <property type="entry name" value="ZNHIT3_C"/>
    <property type="match status" value="1"/>
</dbReference>
<keyword evidence="1" id="KW-0863">Zinc-finger</keyword>
<sequence length="135" mass="15499">MAKVCCICEKTECLYKCPVCKEPYCSVGCCKKHKENNCQPFQIQENKEDVKDSENEYEFPTEDTVSVEKLKQLRHSKELIECLKNPHVRNIMRGILIDKNPTKAIALAMTEPIFVEMADACLKVVEPQISDDESR</sequence>
<dbReference type="PROSITE" id="PS51083">
    <property type="entry name" value="ZF_HIT"/>
    <property type="match status" value="1"/>
</dbReference>
<evidence type="ECO:0000313" key="3">
    <source>
        <dbReference type="EMBL" id="PBC27458.1"/>
    </source>
</evidence>
<dbReference type="GO" id="GO:0008270">
    <property type="term" value="F:zinc ion binding"/>
    <property type="evidence" value="ECO:0007669"/>
    <property type="project" value="UniProtKB-UniRule"/>
</dbReference>
<dbReference type="STRING" id="94128.A0A2A3E6X0"/>
<dbReference type="AlphaFoldDB" id="A0A2A3E6X0"/>
<proteinExistence type="predicted"/>
<dbReference type="Gene3D" id="3.30.60.190">
    <property type="match status" value="1"/>
</dbReference>
<dbReference type="OrthoDB" id="18412at2759"/>
<organism evidence="3 4">
    <name type="scientific">Apis cerana cerana</name>
    <name type="common">Oriental honeybee</name>
    <dbReference type="NCBI Taxonomy" id="94128"/>
    <lineage>
        <taxon>Eukaryota</taxon>
        <taxon>Metazoa</taxon>
        <taxon>Ecdysozoa</taxon>
        <taxon>Arthropoda</taxon>
        <taxon>Hexapoda</taxon>
        <taxon>Insecta</taxon>
        <taxon>Pterygota</taxon>
        <taxon>Neoptera</taxon>
        <taxon>Endopterygota</taxon>
        <taxon>Hymenoptera</taxon>
        <taxon>Apocrita</taxon>
        <taxon>Aculeata</taxon>
        <taxon>Apoidea</taxon>
        <taxon>Anthophila</taxon>
        <taxon>Apidae</taxon>
        <taxon>Apis</taxon>
    </lineage>
</organism>
<dbReference type="CDD" id="cd23024">
    <property type="entry name" value="zf-HIT_ZNHIT2-3"/>
    <property type="match status" value="1"/>
</dbReference>
<evidence type="ECO:0000256" key="1">
    <source>
        <dbReference type="PROSITE-ProRule" id="PRU00453"/>
    </source>
</evidence>
<dbReference type="EMBL" id="KZ288349">
    <property type="protein sequence ID" value="PBC27458.1"/>
    <property type="molecule type" value="Genomic_DNA"/>
</dbReference>
<evidence type="ECO:0000259" key="2">
    <source>
        <dbReference type="PROSITE" id="PS51083"/>
    </source>
</evidence>
<name>A0A2A3E6X0_APICC</name>
<keyword evidence="1" id="KW-0479">Metal-binding</keyword>
<keyword evidence="1" id="KW-0862">Zinc</keyword>
<dbReference type="Proteomes" id="UP000242457">
    <property type="component" value="Unassembled WGS sequence"/>
</dbReference>
<reference evidence="3 4" key="1">
    <citation type="submission" date="2014-07" db="EMBL/GenBank/DDBJ databases">
        <title>Genomic and transcriptomic analysis on Apis cerana provide comprehensive insights into honey bee biology.</title>
        <authorList>
            <person name="Diao Q."/>
            <person name="Sun L."/>
            <person name="Zheng H."/>
            <person name="Zheng H."/>
            <person name="Xu S."/>
            <person name="Wang S."/>
            <person name="Zeng Z."/>
            <person name="Hu F."/>
            <person name="Su S."/>
            <person name="Wu J."/>
        </authorList>
    </citation>
    <scope>NUCLEOTIDE SEQUENCE [LARGE SCALE GENOMIC DNA]</scope>
    <source>
        <tissue evidence="3">Pupae without intestine</tissue>
    </source>
</reference>
<dbReference type="InterPro" id="IPR007529">
    <property type="entry name" value="Znf_HIT"/>
</dbReference>
<protein>
    <submittedName>
        <fullName evidence="3">Zinc finger HIT domain-containing protein</fullName>
    </submittedName>
</protein>
<keyword evidence="4" id="KW-1185">Reference proteome</keyword>